<feature type="domain" description="GH16" evidence="2">
    <location>
        <begin position="16"/>
        <end position="277"/>
    </location>
</feature>
<dbReference type="SUPFAM" id="SSF49899">
    <property type="entry name" value="Concanavalin A-like lectins/glucanases"/>
    <property type="match status" value="1"/>
</dbReference>
<dbReference type="InterPro" id="IPR050546">
    <property type="entry name" value="Glycosyl_Hydrlase_16"/>
</dbReference>
<reference evidence="3 4" key="1">
    <citation type="submission" date="2020-03" db="EMBL/GenBank/DDBJ databases">
        <title>Genomic Encyclopedia of Type Strains, Phase IV (KMG-V): Genome sequencing to study the core and pangenomes of soil and plant-associated prokaryotes.</title>
        <authorList>
            <person name="Whitman W."/>
        </authorList>
    </citation>
    <scope>NUCLEOTIDE SEQUENCE [LARGE SCALE GENOMIC DNA]</scope>
    <source>
        <strain evidence="3 4">1B</strain>
    </source>
</reference>
<dbReference type="InterPro" id="IPR000757">
    <property type="entry name" value="Beta-glucanase-like"/>
</dbReference>
<keyword evidence="4" id="KW-1185">Reference proteome</keyword>
<proteinExistence type="inferred from homology"/>
<dbReference type="PANTHER" id="PTHR10963:SF55">
    <property type="entry name" value="GLYCOSIDE HYDROLASE FAMILY 16 PROTEIN"/>
    <property type="match status" value="1"/>
</dbReference>
<organism evidence="3 4">
    <name type="scientific">Hymenobacter artigasi</name>
    <dbReference type="NCBI Taxonomy" id="2719616"/>
    <lineage>
        <taxon>Bacteria</taxon>
        <taxon>Pseudomonadati</taxon>
        <taxon>Bacteroidota</taxon>
        <taxon>Cytophagia</taxon>
        <taxon>Cytophagales</taxon>
        <taxon>Hymenobacteraceae</taxon>
        <taxon>Hymenobacter</taxon>
    </lineage>
</organism>
<evidence type="ECO:0000256" key="1">
    <source>
        <dbReference type="ARBA" id="ARBA00006865"/>
    </source>
</evidence>
<sequence>MISTLLTGLLLLLGSPSETGPPKPPAAPRYTFSKLAWADEFNYSGLPDSTKWTYDVGGSGWGNKEQQYYTKKRRENARVENGHLVVEARKEALMPGNDYTSARLVSRGKGGSQLYGRFEIRAQIPGGRGTWPAIWMLPDKNPYGNKGWPDNGEIDIMEHVGYDPNVIHATTHCKAYYFRINTQKTGITKLPDATSAYHVYAMEWTPEAITAYIDGEIYFAHRNEGTGWETWPWDQPFHLLLNVAVGGEWGGLKGVDEAAFPQQMLVDYVRFYEMKKAS</sequence>
<dbReference type="Pfam" id="PF00722">
    <property type="entry name" value="Glyco_hydro_16"/>
    <property type="match status" value="1"/>
</dbReference>
<accession>A0ABX1HHW7</accession>
<comment type="similarity">
    <text evidence="1">Belongs to the glycosyl hydrolase 16 family.</text>
</comment>
<evidence type="ECO:0000259" key="2">
    <source>
        <dbReference type="PROSITE" id="PS51762"/>
    </source>
</evidence>
<dbReference type="InterPro" id="IPR013320">
    <property type="entry name" value="ConA-like_dom_sf"/>
</dbReference>
<dbReference type="RefSeq" id="WP_168672370.1">
    <property type="nucleotide sequence ID" value="NZ_JAAVTK010000003.1"/>
</dbReference>
<dbReference type="EMBL" id="JAAVTK010000003">
    <property type="protein sequence ID" value="NKI88742.1"/>
    <property type="molecule type" value="Genomic_DNA"/>
</dbReference>
<dbReference type="PROSITE" id="PS51762">
    <property type="entry name" value="GH16_2"/>
    <property type="match status" value="1"/>
</dbReference>
<evidence type="ECO:0000313" key="3">
    <source>
        <dbReference type="EMBL" id="NKI88742.1"/>
    </source>
</evidence>
<dbReference type="CDD" id="cd08023">
    <property type="entry name" value="GH16_laminarinase_like"/>
    <property type="match status" value="1"/>
</dbReference>
<dbReference type="Gene3D" id="2.60.120.200">
    <property type="match status" value="1"/>
</dbReference>
<name>A0ABX1HHW7_9BACT</name>
<dbReference type="Proteomes" id="UP000717634">
    <property type="component" value="Unassembled WGS sequence"/>
</dbReference>
<evidence type="ECO:0000313" key="4">
    <source>
        <dbReference type="Proteomes" id="UP000717634"/>
    </source>
</evidence>
<comment type="caution">
    <text evidence="3">The sequence shown here is derived from an EMBL/GenBank/DDBJ whole genome shotgun (WGS) entry which is preliminary data.</text>
</comment>
<gene>
    <name evidence="3" type="ORF">HBN54_001335</name>
</gene>
<dbReference type="PANTHER" id="PTHR10963">
    <property type="entry name" value="GLYCOSYL HYDROLASE-RELATED"/>
    <property type="match status" value="1"/>
</dbReference>
<protein>
    <submittedName>
        <fullName evidence="3">Beta-glucanase (GH16 family)</fullName>
    </submittedName>
</protein>